<dbReference type="OMA" id="MFCVYNG"/>
<dbReference type="InterPro" id="IPR016636">
    <property type="entry name" value="3-oxo-5-alpha-steroid_4-DH"/>
</dbReference>
<feature type="transmembrane region" description="Helical" evidence="11">
    <location>
        <begin position="112"/>
        <end position="130"/>
    </location>
</feature>
<dbReference type="PANTHER" id="PTHR10556:SF43">
    <property type="entry name" value="STEROID 5-ALPHA-REDUCTASE DET2"/>
    <property type="match status" value="1"/>
</dbReference>
<dbReference type="EC" id="1.3.1.22" evidence="11"/>
<evidence type="ECO:0000256" key="3">
    <source>
        <dbReference type="ARBA" id="ARBA00007742"/>
    </source>
</evidence>
<evidence type="ECO:0000256" key="8">
    <source>
        <dbReference type="ARBA" id="ARBA00037910"/>
    </source>
</evidence>
<dbReference type="PIRSF" id="PIRSF015596">
    <property type="entry name" value="5_alpha-SR2"/>
    <property type="match status" value="1"/>
</dbReference>
<dbReference type="STRING" id="88036.D8T7X2"/>
<sequence length="261" mass="29625">MEEEQWYWKALWLNIILAFSTAASLTRITAPYGRHTQAGASSSLDVWGPSMPARDGWVLMESPALWFTLLVFSAGKHASETVPLVLLRLFQLHYTHRALIYPFRMRSRGKTISIAIVALSFVFNIYNGYLQARWLSEFGIYPDTWLRSPQFVSGSLLFAAGMVTNVWADSVLISLRKPGEERGGYKLPQGWLFSLVACPNYSGEILEWLGWALLTWSPAGLVFFIFTAANLIPRAVAHRRWYVSKFPEFPASRRAVIPFVL</sequence>
<organism evidence="14">
    <name type="scientific">Selaginella moellendorffii</name>
    <name type="common">Spikemoss</name>
    <dbReference type="NCBI Taxonomy" id="88036"/>
    <lineage>
        <taxon>Eukaryota</taxon>
        <taxon>Viridiplantae</taxon>
        <taxon>Streptophyta</taxon>
        <taxon>Embryophyta</taxon>
        <taxon>Tracheophyta</taxon>
        <taxon>Lycopodiopsida</taxon>
        <taxon>Selaginellales</taxon>
        <taxon>Selaginellaceae</taxon>
        <taxon>Selaginella</taxon>
    </lineage>
</organism>
<keyword evidence="4 11" id="KW-0812">Transmembrane</keyword>
<dbReference type="Gene3D" id="1.20.120.1630">
    <property type="match status" value="1"/>
</dbReference>
<feature type="transmembrane region" description="Helical" evidence="11">
    <location>
        <begin position="208"/>
        <end position="232"/>
    </location>
</feature>
<dbReference type="eggNOG" id="KOG1638">
    <property type="taxonomic scope" value="Eukaryota"/>
</dbReference>
<dbReference type="HOGENOM" id="CLU_065395_1_0_1"/>
<evidence type="ECO:0000256" key="5">
    <source>
        <dbReference type="ARBA" id="ARBA00022989"/>
    </source>
</evidence>
<comment type="similarity">
    <text evidence="3 11">Belongs to the steroid 5-alpha reductase family.</text>
</comment>
<dbReference type="UniPathway" id="UPA00381"/>
<protein>
    <recommendedName>
        <fullName evidence="11">Steroid 5-alpha-reductase DET2</fullName>
        <ecNumber evidence="11">1.3.1.22</ecNumber>
    </recommendedName>
</protein>
<dbReference type="AlphaFoldDB" id="D8T7X2"/>
<comment type="pathway">
    <text evidence="10">Steroid biosynthesis.</text>
</comment>
<dbReference type="PANTHER" id="PTHR10556">
    <property type="entry name" value="3-OXO-5-ALPHA-STEROID 4-DEHYDROGENASE"/>
    <property type="match status" value="1"/>
</dbReference>
<evidence type="ECO:0000256" key="7">
    <source>
        <dbReference type="ARBA" id="ARBA00023136"/>
    </source>
</evidence>
<keyword evidence="7 11" id="KW-0472">Membrane</keyword>
<evidence type="ECO:0000256" key="6">
    <source>
        <dbReference type="ARBA" id="ARBA00023002"/>
    </source>
</evidence>
<evidence type="ECO:0000259" key="12">
    <source>
        <dbReference type="Pfam" id="PF02544"/>
    </source>
</evidence>
<dbReference type="InterPro" id="IPR039357">
    <property type="entry name" value="SRD5A/TECR"/>
</dbReference>
<proteinExistence type="inferred from homology"/>
<dbReference type="FunFam" id="1.20.120.1630:FF:000002">
    <property type="entry name" value="Steroid 5 alpha-reductase 1"/>
    <property type="match status" value="1"/>
</dbReference>
<evidence type="ECO:0000256" key="2">
    <source>
        <dbReference type="ARBA" id="ARBA00004972"/>
    </source>
</evidence>
<keyword evidence="11" id="KW-0752">Steroid biosynthesis</keyword>
<keyword evidence="11" id="KW-0443">Lipid metabolism</keyword>
<accession>D8T7X2</accession>
<dbReference type="PROSITE" id="PS50244">
    <property type="entry name" value="S5A_REDUCTASE"/>
    <property type="match status" value="1"/>
</dbReference>
<dbReference type="GO" id="GO:0016132">
    <property type="term" value="P:brassinosteroid biosynthetic process"/>
    <property type="evidence" value="ECO:0000318"/>
    <property type="project" value="GO_Central"/>
</dbReference>
<feature type="domain" description="3-oxo-5-alpha-steroid 4-dehydrogenase C-terminal" evidence="12">
    <location>
        <begin position="111"/>
        <end position="261"/>
    </location>
</feature>
<dbReference type="InParanoid" id="D8T7X2"/>
<comment type="pathway">
    <text evidence="8 11">Plant hormone biosynthesis; brassinosteroid biosynthesis.</text>
</comment>
<comment type="subcellular location">
    <subcellularLocation>
        <location evidence="1">Membrane</location>
        <topology evidence="1">Multi-pass membrane protein</topology>
    </subcellularLocation>
</comment>
<evidence type="ECO:0000313" key="14">
    <source>
        <dbReference type="Proteomes" id="UP000001514"/>
    </source>
</evidence>
<evidence type="ECO:0000256" key="1">
    <source>
        <dbReference type="ARBA" id="ARBA00004141"/>
    </source>
</evidence>
<dbReference type="GeneID" id="9632875"/>
<dbReference type="OrthoDB" id="5788137at2759"/>
<dbReference type="InterPro" id="IPR001104">
    <property type="entry name" value="3-oxo-5_a-steroid_4-DH_C"/>
</dbReference>
<keyword evidence="6" id="KW-0560">Oxidoreductase</keyword>
<evidence type="ECO:0000313" key="13">
    <source>
        <dbReference type="EMBL" id="EFJ07230.1"/>
    </source>
</evidence>
<gene>
    <name evidence="13" type="primary">DET2A-2</name>
    <name evidence="13" type="ORF">SELMODRAFT_133944</name>
</gene>
<dbReference type="GO" id="GO:0016491">
    <property type="term" value="F:oxidoreductase activity"/>
    <property type="evidence" value="ECO:0000318"/>
    <property type="project" value="GO_Central"/>
</dbReference>
<comment type="pathway">
    <text evidence="2">Hormone biosynthesis.</text>
</comment>
<evidence type="ECO:0000256" key="11">
    <source>
        <dbReference type="PIRNR" id="PIRNR015596"/>
    </source>
</evidence>
<evidence type="ECO:0000256" key="4">
    <source>
        <dbReference type="ARBA" id="ARBA00022692"/>
    </source>
</evidence>
<dbReference type="FunCoup" id="D8T7X2">
    <property type="interactions" value="739"/>
</dbReference>
<dbReference type="Proteomes" id="UP000001514">
    <property type="component" value="Unassembled WGS sequence"/>
</dbReference>
<keyword evidence="14" id="KW-1185">Reference proteome</keyword>
<comment type="catalytic activity">
    <reaction evidence="9 11">
        <text>a 3-oxo-5alpha-steroid + NADP(+) = a 3-oxo-Delta(4)-steroid + NADPH + H(+)</text>
        <dbReference type="Rhea" id="RHEA:54384"/>
        <dbReference type="ChEBI" id="CHEBI:13601"/>
        <dbReference type="ChEBI" id="CHEBI:15378"/>
        <dbReference type="ChEBI" id="CHEBI:47909"/>
        <dbReference type="ChEBI" id="CHEBI:57783"/>
        <dbReference type="ChEBI" id="CHEBI:58349"/>
        <dbReference type="EC" id="1.3.1.22"/>
    </reaction>
</comment>
<dbReference type="Pfam" id="PF02544">
    <property type="entry name" value="Steroid_dh"/>
    <property type="match status" value="1"/>
</dbReference>
<evidence type="ECO:0000256" key="10">
    <source>
        <dbReference type="ARBA" id="ARBA00060577"/>
    </source>
</evidence>
<keyword evidence="5 11" id="KW-1133">Transmembrane helix</keyword>
<dbReference type="Gramene" id="EFJ07230">
    <property type="protein sequence ID" value="EFJ07230"/>
    <property type="gene ID" value="SELMODRAFT_133944"/>
</dbReference>
<feature type="transmembrane region" description="Helical" evidence="11">
    <location>
        <begin position="150"/>
        <end position="173"/>
    </location>
</feature>
<comment type="function">
    <text evidence="11">Involved in a reduction step in the biosynthesis of the plant steroid, brassinolide.</text>
</comment>
<dbReference type="EMBL" id="GL377687">
    <property type="protein sequence ID" value="EFJ07230.1"/>
    <property type="molecule type" value="Genomic_DNA"/>
</dbReference>
<keyword evidence="11" id="KW-0444">Lipid biosynthesis</keyword>
<reference evidence="13 14" key="1">
    <citation type="journal article" date="2011" name="Science">
        <title>The Selaginella genome identifies genetic changes associated with the evolution of vascular plants.</title>
        <authorList>
            <person name="Banks J.A."/>
            <person name="Nishiyama T."/>
            <person name="Hasebe M."/>
            <person name="Bowman J.L."/>
            <person name="Gribskov M."/>
            <person name="dePamphilis C."/>
            <person name="Albert V.A."/>
            <person name="Aono N."/>
            <person name="Aoyama T."/>
            <person name="Ambrose B.A."/>
            <person name="Ashton N.W."/>
            <person name="Axtell M.J."/>
            <person name="Barker E."/>
            <person name="Barker M.S."/>
            <person name="Bennetzen J.L."/>
            <person name="Bonawitz N.D."/>
            <person name="Chapple C."/>
            <person name="Cheng C."/>
            <person name="Correa L.G."/>
            <person name="Dacre M."/>
            <person name="DeBarry J."/>
            <person name="Dreyer I."/>
            <person name="Elias M."/>
            <person name="Engstrom E.M."/>
            <person name="Estelle M."/>
            <person name="Feng L."/>
            <person name="Finet C."/>
            <person name="Floyd S.K."/>
            <person name="Frommer W.B."/>
            <person name="Fujita T."/>
            <person name="Gramzow L."/>
            <person name="Gutensohn M."/>
            <person name="Harholt J."/>
            <person name="Hattori M."/>
            <person name="Heyl A."/>
            <person name="Hirai T."/>
            <person name="Hiwatashi Y."/>
            <person name="Ishikawa M."/>
            <person name="Iwata M."/>
            <person name="Karol K.G."/>
            <person name="Koehler B."/>
            <person name="Kolukisaoglu U."/>
            <person name="Kubo M."/>
            <person name="Kurata T."/>
            <person name="Lalonde S."/>
            <person name="Li K."/>
            <person name="Li Y."/>
            <person name="Litt A."/>
            <person name="Lyons E."/>
            <person name="Manning G."/>
            <person name="Maruyama T."/>
            <person name="Michael T.P."/>
            <person name="Mikami K."/>
            <person name="Miyazaki S."/>
            <person name="Morinaga S."/>
            <person name="Murata T."/>
            <person name="Mueller-Roeber B."/>
            <person name="Nelson D.R."/>
            <person name="Obara M."/>
            <person name="Oguri Y."/>
            <person name="Olmstead R.G."/>
            <person name="Onodera N."/>
            <person name="Petersen B.L."/>
            <person name="Pils B."/>
            <person name="Prigge M."/>
            <person name="Rensing S.A."/>
            <person name="Riano-Pachon D.M."/>
            <person name="Roberts A.W."/>
            <person name="Sato Y."/>
            <person name="Scheller H.V."/>
            <person name="Schulz B."/>
            <person name="Schulz C."/>
            <person name="Shakirov E.V."/>
            <person name="Shibagaki N."/>
            <person name="Shinohara N."/>
            <person name="Shippen D.E."/>
            <person name="Soerensen I."/>
            <person name="Sotooka R."/>
            <person name="Sugimoto N."/>
            <person name="Sugita M."/>
            <person name="Sumikawa N."/>
            <person name="Tanurdzic M."/>
            <person name="Theissen G."/>
            <person name="Ulvskov P."/>
            <person name="Wakazuki S."/>
            <person name="Weng J.K."/>
            <person name="Willats W.W."/>
            <person name="Wipf D."/>
            <person name="Wolf P.G."/>
            <person name="Yang L."/>
            <person name="Zimmer A.D."/>
            <person name="Zhu Q."/>
            <person name="Mitros T."/>
            <person name="Hellsten U."/>
            <person name="Loque D."/>
            <person name="Otillar R."/>
            <person name="Salamov A."/>
            <person name="Schmutz J."/>
            <person name="Shapiro H."/>
            <person name="Lindquist E."/>
            <person name="Lucas S."/>
            <person name="Rokhsar D."/>
            <person name="Grigoriev I.V."/>
        </authorList>
    </citation>
    <scope>NUCLEOTIDE SEQUENCE [LARGE SCALE GENOMIC DNA]</scope>
</reference>
<evidence type="ECO:0000256" key="9">
    <source>
        <dbReference type="ARBA" id="ARBA00048164"/>
    </source>
</evidence>
<dbReference type="KEGG" id="smo:SELMODRAFT_133944"/>
<dbReference type="GO" id="GO:0047751">
    <property type="term" value="F:3-oxo-5-alpha-steroid 4-dehydrogenase (NADP+) activity"/>
    <property type="evidence" value="ECO:0007669"/>
    <property type="project" value="UniProtKB-EC"/>
</dbReference>
<dbReference type="GO" id="GO:0016020">
    <property type="term" value="C:membrane"/>
    <property type="evidence" value="ECO:0007669"/>
    <property type="project" value="UniProtKB-SubCell"/>
</dbReference>
<name>D8T7X2_SELML</name>
<feature type="transmembrane region" description="Helical" evidence="11">
    <location>
        <begin position="6"/>
        <end position="25"/>
    </location>
</feature>
<keyword evidence="11" id="KW-1069">Brassinosteroid biosynthesis</keyword>